<evidence type="ECO:0000313" key="2">
    <source>
        <dbReference type="EMBL" id="QCD92793.1"/>
    </source>
</evidence>
<proteinExistence type="predicted"/>
<name>A0A4D6LWE7_VIGUN</name>
<reference evidence="2 3" key="1">
    <citation type="submission" date="2019-04" db="EMBL/GenBank/DDBJ databases">
        <title>An improved genome assembly and genetic linkage map for asparagus bean, Vigna unguiculata ssp. sesquipedialis.</title>
        <authorList>
            <person name="Xia Q."/>
            <person name="Zhang R."/>
            <person name="Dong Y."/>
        </authorList>
    </citation>
    <scope>NUCLEOTIDE SEQUENCE [LARGE SCALE GENOMIC DNA]</scope>
    <source>
        <tissue evidence="2">Leaf</tissue>
    </source>
</reference>
<sequence length="116" mass="12669">MNARTISSSQRRRSGSAIGARDFGPQVRSGPMTVAFYSGGDLNGGSSSGAPWRSCERCCHGGSHRRVADLVPCFRVAVVAGVVARVHHRSEWVRHRWVVMFALFMREVKGRGDPGD</sequence>
<dbReference type="Proteomes" id="UP000501690">
    <property type="component" value="Linkage Group LG5"/>
</dbReference>
<keyword evidence="3" id="KW-1185">Reference proteome</keyword>
<feature type="region of interest" description="Disordered" evidence="1">
    <location>
        <begin position="1"/>
        <end position="26"/>
    </location>
</feature>
<dbReference type="AlphaFoldDB" id="A0A4D6LWE7"/>
<protein>
    <submittedName>
        <fullName evidence="2">Uncharacterized protein</fullName>
    </submittedName>
</protein>
<gene>
    <name evidence="2" type="ORF">DEO72_LG5g862</name>
</gene>
<evidence type="ECO:0000256" key="1">
    <source>
        <dbReference type="SAM" id="MobiDB-lite"/>
    </source>
</evidence>
<accession>A0A4D6LWE7</accession>
<dbReference type="EMBL" id="CP039349">
    <property type="protein sequence ID" value="QCD92793.1"/>
    <property type="molecule type" value="Genomic_DNA"/>
</dbReference>
<evidence type="ECO:0000313" key="3">
    <source>
        <dbReference type="Proteomes" id="UP000501690"/>
    </source>
</evidence>
<organism evidence="2 3">
    <name type="scientific">Vigna unguiculata</name>
    <name type="common">Cowpea</name>
    <dbReference type="NCBI Taxonomy" id="3917"/>
    <lineage>
        <taxon>Eukaryota</taxon>
        <taxon>Viridiplantae</taxon>
        <taxon>Streptophyta</taxon>
        <taxon>Embryophyta</taxon>
        <taxon>Tracheophyta</taxon>
        <taxon>Spermatophyta</taxon>
        <taxon>Magnoliopsida</taxon>
        <taxon>eudicotyledons</taxon>
        <taxon>Gunneridae</taxon>
        <taxon>Pentapetalae</taxon>
        <taxon>rosids</taxon>
        <taxon>fabids</taxon>
        <taxon>Fabales</taxon>
        <taxon>Fabaceae</taxon>
        <taxon>Papilionoideae</taxon>
        <taxon>50 kb inversion clade</taxon>
        <taxon>NPAAA clade</taxon>
        <taxon>indigoferoid/millettioid clade</taxon>
        <taxon>Phaseoleae</taxon>
        <taxon>Vigna</taxon>
    </lineage>
</organism>